<dbReference type="Proteomes" id="UP000186400">
    <property type="component" value="Unassembled WGS sequence"/>
</dbReference>
<keyword evidence="1" id="KW-1133">Transmembrane helix</keyword>
<feature type="transmembrane region" description="Helical" evidence="1">
    <location>
        <begin position="74"/>
        <end position="92"/>
    </location>
</feature>
<dbReference type="RefSeq" id="WP_076487850.1">
    <property type="nucleotide sequence ID" value="NZ_FTMS01000003.1"/>
</dbReference>
<dbReference type="AlphaFoldDB" id="A0A1N6PPH7"/>
<evidence type="ECO:0000313" key="3">
    <source>
        <dbReference type="Proteomes" id="UP000186400"/>
    </source>
</evidence>
<dbReference type="EMBL" id="FTMS01000003">
    <property type="protein sequence ID" value="SIQ06072.1"/>
    <property type="molecule type" value="Genomic_DNA"/>
</dbReference>
<reference evidence="2 3" key="1">
    <citation type="submission" date="2017-01" db="EMBL/GenBank/DDBJ databases">
        <authorList>
            <person name="Mah S.A."/>
            <person name="Swanson W.J."/>
            <person name="Moy G.W."/>
            <person name="Vacquier V.D."/>
        </authorList>
    </citation>
    <scope>NUCLEOTIDE SEQUENCE [LARGE SCALE GENOMIC DNA]</scope>
    <source>
        <strain evidence="2 3">ASpG1</strain>
    </source>
</reference>
<accession>A0A1N6PPH7</accession>
<feature type="transmembrane region" description="Helical" evidence="1">
    <location>
        <begin position="113"/>
        <end position="131"/>
    </location>
</feature>
<protein>
    <submittedName>
        <fullName evidence="2">Uncharacterized protein</fullName>
    </submittedName>
</protein>
<evidence type="ECO:0000313" key="2">
    <source>
        <dbReference type="EMBL" id="SIQ06072.1"/>
    </source>
</evidence>
<sequence length="137" mass="15267">MYQIYFLSILANVIAGIVLAFDRMDERMRLHAVFNPEMFKHTGFRLAMGVIAFVVGFLKLLSVTPGTPPVVGDLFPAVAGMLMGFALCFQYYQERTEVTSAAVESLDRVFGRHSANLGMIGAFSGVLHFFLHRVLFL</sequence>
<feature type="transmembrane region" description="Helical" evidence="1">
    <location>
        <begin position="6"/>
        <end position="22"/>
    </location>
</feature>
<keyword evidence="1" id="KW-0812">Transmembrane</keyword>
<dbReference type="STRING" id="159291.SAMN05920897_10369"/>
<keyword evidence="3" id="KW-1185">Reference proteome</keyword>
<name>A0A1N6PPH7_9SPIO</name>
<organism evidence="2 3">
    <name type="scientific">Alkalispirochaeta americana</name>
    <dbReference type="NCBI Taxonomy" id="159291"/>
    <lineage>
        <taxon>Bacteria</taxon>
        <taxon>Pseudomonadati</taxon>
        <taxon>Spirochaetota</taxon>
        <taxon>Spirochaetia</taxon>
        <taxon>Spirochaetales</taxon>
        <taxon>Spirochaetaceae</taxon>
        <taxon>Alkalispirochaeta</taxon>
    </lineage>
</organism>
<feature type="transmembrane region" description="Helical" evidence="1">
    <location>
        <begin position="43"/>
        <end position="62"/>
    </location>
</feature>
<proteinExistence type="predicted"/>
<evidence type="ECO:0000256" key="1">
    <source>
        <dbReference type="SAM" id="Phobius"/>
    </source>
</evidence>
<gene>
    <name evidence="2" type="ORF">SAMN05920897_10369</name>
</gene>
<keyword evidence="1" id="KW-0472">Membrane</keyword>
<dbReference type="OrthoDB" id="360935at2"/>